<dbReference type="InterPro" id="IPR050401">
    <property type="entry name" value="Cyclic_nucleotide_synthase"/>
</dbReference>
<dbReference type="Gene3D" id="1.10.510.10">
    <property type="entry name" value="Transferase(Phosphotransferase) domain 1"/>
    <property type="match status" value="1"/>
</dbReference>
<dbReference type="GO" id="GO:0004016">
    <property type="term" value="F:adenylate cyclase activity"/>
    <property type="evidence" value="ECO:0007669"/>
    <property type="project" value="TreeGrafter"/>
</dbReference>
<keyword evidence="1" id="KW-0547">Nucleotide-binding</keyword>
<dbReference type="GO" id="GO:0004383">
    <property type="term" value="F:guanylate cyclase activity"/>
    <property type="evidence" value="ECO:0007669"/>
    <property type="project" value="TreeGrafter"/>
</dbReference>
<reference evidence="5 6" key="2">
    <citation type="submission" date="2018-11" db="EMBL/GenBank/DDBJ databases">
        <authorList>
            <consortium name="Pathogen Informatics"/>
        </authorList>
    </citation>
    <scope>NUCLEOTIDE SEQUENCE [LARGE SCALE GENOMIC DNA]</scope>
</reference>
<gene>
    <name evidence="5" type="ORF">HNAJ_LOCUS11572</name>
</gene>
<keyword evidence="2" id="KW-0456">Lyase</keyword>
<keyword evidence="4" id="KW-0472">Membrane</keyword>
<dbReference type="PANTHER" id="PTHR11920:SF501">
    <property type="entry name" value="GUANYLATE CYCLASE 32E"/>
    <property type="match status" value="1"/>
</dbReference>
<dbReference type="Proteomes" id="UP000278807">
    <property type="component" value="Unassembled WGS sequence"/>
</dbReference>
<organism evidence="7">
    <name type="scientific">Rodentolepis nana</name>
    <name type="common">Dwarf tapeworm</name>
    <name type="synonym">Hymenolepis nana</name>
    <dbReference type="NCBI Taxonomy" id="102285"/>
    <lineage>
        <taxon>Eukaryota</taxon>
        <taxon>Metazoa</taxon>
        <taxon>Spiralia</taxon>
        <taxon>Lophotrochozoa</taxon>
        <taxon>Platyhelminthes</taxon>
        <taxon>Cestoda</taxon>
        <taxon>Eucestoda</taxon>
        <taxon>Cyclophyllidea</taxon>
        <taxon>Hymenolepididae</taxon>
        <taxon>Rodentolepis</taxon>
    </lineage>
</organism>
<dbReference type="OrthoDB" id="302535at2759"/>
<protein>
    <submittedName>
        <fullName evidence="7">Guanylate cyclase</fullName>
    </submittedName>
</protein>
<evidence type="ECO:0000256" key="1">
    <source>
        <dbReference type="ARBA" id="ARBA00022741"/>
    </source>
</evidence>
<dbReference type="PANTHER" id="PTHR11920">
    <property type="entry name" value="GUANYLYL CYCLASE"/>
    <property type="match status" value="1"/>
</dbReference>
<keyword evidence="4" id="KW-0812">Transmembrane</keyword>
<evidence type="ECO:0000256" key="4">
    <source>
        <dbReference type="SAM" id="Phobius"/>
    </source>
</evidence>
<reference evidence="7" key="1">
    <citation type="submission" date="2016-04" db="UniProtKB">
        <authorList>
            <consortium name="WormBaseParasite"/>
        </authorList>
    </citation>
    <scope>IDENTIFICATION</scope>
</reference>
<evidence type="ECO:0000313" key="5">
    <source>
        <dbReference type="EMBL" id="VDO10762.1"/>
    </source>
</evidence>
<evidence type="ECO:0000313" key="7">
    <source>
        <dbReference type="WBParaSite" id="HNAJ_0001158201-mRNA-1"/>
    </source>
</evidence>
<dbReference type="InterPro" id="IPR011009">
    <property type="entry name" value="Kinase-like_dom_sf"/>
</dbReference>
<evidence type="ECO:0000313" key="6">
    <source>
        <dbReference type="Proteomes" id="UP000278807"/>
    </source>
</evidence>
<keyword evidence="6" id="KW-1185">Reference proteome</keyword>
<dbReference type="WBParaSite" id="HNAJ_0001158201-mRNA-1">
    <property type="protein sequence ID" value="HNAJ_0001158201-mRNA-1"/>
    <property type="gene ID" value="HNAJ_0001158201"/>
</dbReference>
<dbReference type="SUPFAM" id="SSF56112">
    <property type="entry name" value="Protein kinase-like (PK-like)"/>
    <property type="match status" value="1"/>
</dbReference>
<keyword evidence="4" id="KW-1133">Transmembrane helix</keyword>
<feature type="transmembrane region" description="Helical" evidence="4">
    <location>
        <begin position="544"/>
        <end position="566"/>
    </location>
</feature>
<name>A0A158QJD0_RODNA</name>
<dbReference type="GO" id="GO:0001653">
    <property type="term" value="F:peptide receptor activity"/>
    <property type="evidence" value="ECO:0007669"/>
    <property type="project" value="TreeGrafter"/>
</dbReference>
<dbReference type="EMBL" id="UZAE01013649">
    <property type="protein sequence ID" value="VDO10762.1"/>
    <property type="molecule type" value="Genomic_DNA"/>
</dbReference>
<accession>A0A158QJD0</accession>
<evidence type="ECO:0000256" key="2">
    <source>
        <dbReference type="ARBA" id="ARBA00023239"/>
    </source>
</evidence>
<dbReference type="GO" id="GO:0005886">
    <property type="term" value="C:plasma membrane"/>
    <property type="evidence" value="ECO:0007669"/>
    <property type="project" value="TreeGrafter"/>
</dbReference>
<proteinExistence type="predicted"/>
<dbReference type="GO" id="GO:0000166">
    <property type="term" value="F:nucleotide binding"/>
    <property type="evidence" value="ECO:0007669"/>
    <property type="project" value="UniProtKB-KW"/>
</dbReference>
<keyword evidence="3" id="KW-0175">Coiled coil</keyword>
<dbReference type="AlphaFoldDB" id="A0A158QJD0"/>
<dbReference type="STRING" id="102285.A0A158QJD0"/>
<feature type="coiled-coil region" evidence="3">
    <location>
        <begin position="10"/>
        <end position="37"/>
    </location>
</feature>
<sequence length="789" mass="88672">MINKYGGTYSSLAKECIKELNAECEKFEAEQAQLNVEATTFPQLRSNADCCSVKEHMKDWCDDYLGKRSVDCDIKGPLDPPTTGYGGYIPKAVAANMDCGHTFHDGAKKCLANFRTENLNHFARLKNPVDPSSINSKEIGKQENGVNDDPCNNRIFRKSGMIPHYAGHIHGPPLVNDCDLVSQWMIVGEPTLSHIQQLYQISFTCPVLDFASFYIDQVKDSENANVHNTIAGTSVVVQRKTFLRGLLAYLLNSGWRRIALLYEFGANQDDIPEMFDTISVTLNVYRTDQVFAIVKTQSIWPSMNFTELLYPIQNKLDAVLLFAQPMLAAKFLLAIRNLSQILQGRIAIMYTNPTDMYTYDSLHSWKSILANNNPLLASGLSLIIQTALPRGTTYDSESSLYNEDINLSIAHAAALAVKLAHLNQNPITGDIHPNSGLFEPLQDLDELYVPTLPNITFFYKTGEGQDLRGIYDLIYFTVKPNATHKKHLDISNARFADVFELIAILRYPLILPQKMGDMQWLGDGEGPLKTHCLVADCGFESIQIALQIFALGCLVAFIAYLCFEFICRPLKSKSRNINCQKLVYLEDDLEFRALEEETLSTWHNSPMESSRVSLQMSPRLKVRSSLNALPSYSPEAPSIGSMSWRSTIAANHAENIAWLNGVPMYVKSLNISCALIHSKLFEYLAGLREMRHENINPFIGAKLTLEKVWTAPELLRNNEAALYGTKPGDVYSFAIVMHEVFYQCKPYGPGSFFPKEIIERVANVETPPFRPTVRKHNLVIPDVIKQYGQ</sequence>
<evidence type="ECO:0000256" key="3">
    <source>
        <dbReference type="SAM" id="Coils"/>
    </source>
</evidence>
<dbReference type="GO" id="GO:0007168">
    <property type="term" value="P:receptor guanylyl cyclase signaling pathway"/>
    <property type="evidence" value="ECO:0007669"/>
    <property type="project" value="TreeGrafter"/>
</dbReference>